<accession>A0A0C4YGW9</accession>
<dbReference type="KEGG" id="cbw:RR42_m2570"/>
<reference evidence="2 4" key="2">
    <citation type="submission" date="2020-10" db="EMBL/GenBank/DDBJ databases">
        <title>Complete genome sequence of Cupriavidus basilensis CCUG 49340T.</title>
        <authorList>
            <person name="Salva-Serra F."/>
            <person name="Donoso R.A."/>
            <person name="Cho K.H."/>
            <person name="Yoo J.A."/>
            <person name="Lee K."/>
            <person name="Yoon S.-H."/>
            <person name="Perez-Pantoja D."/>
            <person name="Moore E.R.B."/>
        </authorList>
    </citation>
    <scope>NUCLEOTIDE SEQUENCE [LARGE SCALE GENOMIC DNA]</scope>
    <source>
        <strain evidence="4">CCUG 49340</strain>
        <strain evidence="2">DSM 11853</strain>
    </source>
</reference>
<dbReference type="RefSeq" id="WP_043347272.1">
    <property type="nucleotide sequence ID" value="NZ_CP010536.1"/>
</dbReference>
<dbReference type="AlphaFoldDB" id="A0A0C4YGW9"/>
<evidence type="ECO:0000313" key="4">
    <source>
        <dbReference type="Proteomes" id="UP000397656"/>
    </source>
</evidence>
<proteinExistence type="predicted"/>
<dbReference type="EMBL" id="CP062803">
    <property type="protein sequence ID" value="QOT74874.1"/>
    <property type="molecule type" value="Genomic_DNA"/>
</dbReference>
<keyword evidence="3" id="KW-1185">Reference proteome</keyword>
<dbReference type="Proteomes" id="UP000397656">
    <property type="component" value="Chromosome 1"/>
</dbReference>
<dbReference type="OrthoDB" id="8756551at2"/>
<evidence type="ECO:0000313" key="3">
    <source>
        <dbReference type="Proteomes" id="UP000031843"/>
    </source>
</evidence>
<sequence>MAALTIKDLYTNRTLDGQAMAAIRGGGAPWVFGWIQPYSPPRQSVGPVVNFYEINNSFYADQMVNQFQNIDVRNTAPGANINVQAGQGARNDGRM</sequence>
<reference evidence="1 3" key="1">
    <citation type="journal article" date="2015" name="Genome Announc.">
        <title>Complete Genome Sequence of Cupriavidus basilensis 4G11, Isolated from the Oak Ridge Field Research Center Site.</title>
        <authorList>
            <person name="Ray J."/>
            <person name="Waters R.J."/>
            <person name="Skerker J.M."/>
            <person name="Kuehl J.V."/>
            <person name="Price M.N."/>
            <person name="Huang J."/>
            <person name="Chakraborty R."/>
            <person name="Arkin A.P."/>
            <person name="Deutschbauer A."/>
        </authorList>
    </citation>
    <scope>NUCLEOTIDE SEQUENCE [LARGE SCALE GENOMIC DNA]</scope>
    <source>
        <strain evidence="1">4G11</strain>
    </source>
</reference>
<organism evidence="1 3">
    <name type="scientific">Cupriavidus basilensis</name>
    <dbReference type="NCBI Taxonomy" id="68895"/>
    <lineage>
        <taxon>Bacteria</taxon>
        <taxon>Pseudomonadati</taxon>
        <taxon>Pseudomonadota</taxon>
        <taxon>Betaproteobacteria</taxon>
        <taxon>Burkholderiales</taxon>
        <taxon>Burkholderiaceae</taxon>
        <taxon>Cupriavidus</taxon>
    </lineage>
</organism>
<name>A0A0C4YGW9_9BURK</name>
<dbReference type="Proteomes" id="UP000031843">
    <property type="component" value="Chromosome main"/>
</dbReference>
<protein>
    <submittedName>
        <fullName evidence="1">Uncharacterized protein</fullName>
    </submittedName>
</protein>
<gene>
    <name evidence="2" type="ORF">F7R26_011455</name>
    <name evidence="1" type="ORF">RR42_m2570</name>
</gene>
<dbReference type="EMBL" id="CP010536">
    <property type="protein sequence ID" value="AJG19956.1"/>
    <property type="molecule type" value="Genomic_DNA"/>
</dbReference>
<evidence type="ECO:0000313" key="2">
    <source>
        <dbReference type="EMBL" id="QOT74874.1"/>
    </source>
</evidence>
<evidence type="ECO:0000313" key="1">
    <source>
        <dbReference type="EMBL" id="AJG19956.1"/>
    </source>
</evidence>
<dbReference type="GeneID" id="98401521"/>